<dbReference type="PANTHER" id="PTHR13266:SF1">
    <property type="entry name" value="PROTEASOME INHIBITOR PI31 SUBUNIT"/>
    <property type="match status" value="1"/>
</dbReference>
<evidence type="ECO:0000313" key="5">
    <source>
        <dbReference type="EMBL" id="CAH9061132.1"/>
    </source>
</evidence>
<sequence>MVVADPEIVMMVIRATRPDFRGPRDKVAFSVHATFMASGFYLNATGPPALDMDTFSSPSSSDEVGIHNWNFYDHQYAFVYSDPKPNRRPNRVIALCLARGERGRRMLVVSMRNGDSTLYELELNVNTYVQQGDNNYPSKYKNFVELVQLIEQGVVRDHDSSTIESLSTNRSRHLAFPSNRHGIFRAPNATEIFHQSVPRYLASPFPTIGGMYIFYGLLLPSYYMYTLPGRRGFGISPGPYVVVFFMRSLHSYITYMTPPVPVSWGTYNFYYWTWYWRFYFPGIMRM</sequence>
<dbReference type="InterPro" id="IPR021625">
    <property type="entry name" value="PI31_Prot_N"/>
</dbReference>
<protein>
    <recommendedName>
        <fullName evidence="4">PI31 proteasome regulator N-terminal domain-containing protein</fullName>
    </recommendedName>
</protein>
<dbReference type="GO" id="GO:0004866">
    <property type="term" value="F:endopeptidase inhibitor activity"/>
    <property type="evidence" value="ECO:0007669"/>
    <property type="project" value="InterPro"/>
</dbReference>
<dbReference type="AlphaFoldDB" id="A0A9P0YJE5"/>
<comment type="caution">
    <text evidence="5">The sequence shown here is derived from an EMBL/GenBank/DDBJ whole genome shotgun (WGS) entry which is preliminary data.</text>
</comment>
<dbReference type="EMBL" id="CAMAPE010000004">
    <property type="protein sequence ID" value="CAH9061132.1"/>
    <property type="molecule type" value="Genomic_DNA"/>
</dbReference>
<keyword evidence="2" id="KW-0647">Proteasome</keyword>
<proteinExistence type="inferred from homology"/>
<dbReference type="GO" id="GO:0000502">
    <property type="term" value="C:proteasome complex"/>
    <property type="evidence" value="ECO:0007669"/>
    <property type="project" value="UniProtKB-KW"/>
</dbReference>
<evidence type="ECO:0000256" key="3">
    <source>
        <dbReference type="SAM" id="Phobius"/>
    </source>
</evidence>
<dbReference type="Pfam" id="PF11566">
    <property type="entry name" value="PI31_Prot_N"/>
    <property type="match status" value="1"/>
</dbReference>
<dbReference type="PANTHER" id="PTHR13266">
    <property type="entry name" value="PROTEASOME INHIBITOR"/>
    <property type="match status" value="1"/>
</dbReference>
<keyword evidence="3" id="KW-1133">Transmembrane helix</keyword>
<gene>
    <name evidence="5" type="ORF">CEURO_LOCUS1681</name>
</gene>
<dbReference type="InterPro" id="IPR045128">
    <property type="entry name" value="PI31-like"/>
</dbReference>
<comment type="similarity">
    <text evidence="1">Belongs to the proteasome inhibitor PI31 family.</text>
</comment>
<organism evidence="5 6">
    <name type="scientific">Cuscuta europaea</name>
    <name type="common">European dodder</name>
    <dbReference type="NCBI Taxonomy" id="41803"/>
    <lineage>
        <taxon>Eukaryota</taxon>
        <taxon>Viridiplantae</taxon>
        <taxon>Streptophyta</taxon>
        <taxon>Embryophyta</taxon>
        <taxon>Tracheophyta</taxon>
        <taxon>Spermatophyta</taxon>
        <taxon>Magnoliopsida</taxon>
        <taxon>eudicotyledons</taxon>
        <taxon>Gunneridae</taxon>
        <taxon>Pentapetalae</taxon>
        <taxon>asterids</taxon>
        <taxon>lamiids</taxon>
        <taxon>Solanales</taxon>
        <taxon>Convolvulaceae</taxon>
        <taxon>Cuscuteae</taxon>
        <taxon>Cuscuta</taxon>
        <taxon>Cuscuta subgen. Cuscuta</taxon>
    </lineage>
</organism>
<dbReference type="GO" id="GO:0043161">
    <property type="term" value="P:proteasome-mediated ubiquitin-dependent protein catabolic process"/>
    <property type="evidence" value="ECO:0007669"/>
    <property type="project" value="InterPro"/>
</dbReference>
<dbReference type="Proteomes" id="UP001152484">
    <property type="component" value="Unassembled WGS sequence"/>
</dbReference>
<keyword evidence="6" id="KW-1185">Reference proteome</keyword>
<name>A0A9P0YJE5_CUSEU</name>
<reference evidence="5" key="1">
    <citation type="submission" date="2022-07" db="EMBL/GenBank/DDBJ databases">
        <authorList>
            <person name="Macas J."/>
            <person name="Novak P."/>
            <person name="Neumann P."/>
        </authorList>
    </citation>
    <scope>NUCLEOTIDE SEQUENCE</scope>
</reference>
<accession>A0A9P0YJE5</accession>
<evidence type="ECO:0000256" key="2">
    <source>
        <dbReference type="ARBA" id="ARBA00022942"/>
    </source>
</evidence>
<feature type="transmembrane region" description="Helical" evidence="3">
    <location>
        <begin position="261"/>
        <end position="280"/>
    </location>
</feature>
<dbReference type="GO" id="GO:0070628">
    <property type="term" value="F:proteasome binding"/>
    <property type="evidence" value="ECO:0007669"/>
    <property type="project" value="InterPro"/>
</dbReference>
<dbReference type="OrthoDB" id="1295643at2759"/>
<feature type="transmembrane region" description="Helical" evidence="3">
    <location>
        <begin position="205"/>
        <end position="225"/>
    </location>
</feature>
<feature type="domain" description="PI31 proteasome regulator N-terminal" evidence="4">
    <location>
        <begin position="17"/>
        <end position="148"/>
    </location>
</feature>
<keyword evidence="3" id="KW-0472">Membrane</keyword>
<feature type="transmembrane region" description="Helical" evidence="3">
    <location>
        <begin position="237"/>
        <end position="255"/>
    </location>
</feature>
<evidence type="ECO:0000259" key="4">
    <source>
        <dbReference type="Pfam" id="PF11566"/>
    </source>
</evidence>
<dbReference type="Gene3D" id="3.40.1000.30">
    <property type="match status" value="1"/>
</dbReference>
<keyword evidence="3" id="KW-0812">Transmembrane</keyword>
<evidence type="ECO:0000313" key="6">
    <source>
        <dbReference type="Proteomes" id="UP001152484"/>
    </source>
</evidence>
<evidence type="ECO:0000256" key="1">
    <source>
        <dbReference type="ARBA" id="ARBA00006405"/>
    </source>
</evidence>